<dbReference type="SUPFAM" id="SSF51735">
    <property type="entry name" value="NAD(P)-binding Rossmann-fold domains"/>
    <property type="match status" value="1"/>
</dbReference>
<feature type="binding site" evidence="9">
    <location>
        <position position="180"/>
    </location>
    <ligand>
        <name>NADP(+)</name>
        <dbReference type="ChEBI" id="CHEBI:58349"/>
    </ligand>
</feature>
<dbReference type="Proteomes" id="UP000537126">
    <property type="component" value="Unassembled WGS sequence"/>
</dbReference>
<comment type="similarity">
    <text evidence="2 9">Belongs to the NAD(P)-dependent epimerase/dehydratase family. Fucose synthase subfamily.</text>
</comment>
<dbReference type="GO" id="GO:0042351">
    <property type="term" value="P:'de novo' GDP-L-fucose biosynthetic process"/>
    <property type="evidence" value="ECO:0007669"/>
    <property type="project" value="UniProtKB-UniRule"/>
</dbReference>
<evidence type="ECO:0000256" key="5">
    <source>
        <dbReference type="ARBA" id="ARBA00023002"/>
    </source>
</evidence>
<evidence type="ECO:0000313" key="12">
    <source>
        <dbReference type="Proteomes" id="UP000537126"/>
    </source>
</evidence>
<dbReference type="InterPro" id="IPR028614">
    <property type="entry name" value="GDP_fucose/colitose_synth"/>
</dbReference>
<evidence type="ECO:0000256" key="8">
    <source>
        <dbReference type="ARBA" id="ARBA00051935"/>
    </source>
</evidence>
<evidence type="ECO:0000256" key="6">
    <source>
        <dbReference type="ARBA" id="ARBA00023235"/>
    </source>
</evidence>
<evidence type="ECO:0000256" key="9">
    <source>
        <dbReference type="HAMAP-Rule" id="MF_00956"/>
    </source>
</evidence>
<feature type="binding site" evidence="9">
    <location>
        <position position="203"/>
    </location>
    <ligand>
        <name>substrate</name>
    </ligand>
</feature>
<organism evidence="11 12">
    <name type="scientific">Thermonema lapsum</name>
    <dbReference type="NCBI Taxonomy" id="28195"/>
    <lineage>
        <taxon>Bacteria</taxon>
        <taxon>Pseudomonadati</taxon>
        <taxon>Bacteroidota</taxon>
        <taxon>Cytophagia</taxon>
        <taxon>Cytophagales</taxon>
        <taxon>Thermonemataceae</taxon>
        <taxon>Thermonema</taxon>
    </lineage>
</organism>
<dbReference type="InterPro" id="IPR001509">
    <property type="entry name" value="Epimerase_deHydtase"/>
</dbReference>
<keyword evidence="5 9" id="KW-0560">Oxidoreductase</keyword>
<feature type="binding site" evidence="9">
    <location>
        <begin position="11"/>
        <end position="17"/>
    </location>
    <ligand>
        <name>NADP(+)</name>
        <dbReference type="ChEBI" id="CHEBI:58349"/>
    </ligand>
</feature>
<evidence type="ECO:0000256" key="7">
    <source>
        <dbReference type="ARBA" id="ARBA00023268"/>
    </source>
</evidence>
<dbReference type="HAMAP" id="MF_00956">
    <property type="entry name" value="GDP_fucose_synth"/>
    <property type="match status" value="1"/>
</dbReference>
<keyword evidence="7 9" id="KW-0511">Multifunctional enzyme</keyword>
<name>A0A846MSP7_9BACT</name>
<feature type="binding site" evidence="9">
    <location>
        <position position="141"/>
    </location>
    <ligand>
        <name>NADP(+)</name>
        <dbReference type="ChEBI" id="CHEBI:58349"/>
    </ligand>
</feature>
<dbReference type="CDD" id="cd05239">
    <property type="entry name" value="GDP_FS_SDR_e"/>
    <property type="match status" value="1"/>
</dbReference>
<reference evidence="11 12" key="1">
    <citation type="submission" date="2020-03" db="EMBL/GenBank/DDBJ databases">
        <title>Genomic Encyclopedia of Type Strains, Phase IV (KMG-IV): sequencing the most valuable type-strain genomes for metagenomic binning, comparative biology and taxonomic classification.</title>
        <authorList>
            <person name="Goeker M."/>
        </authorList>
    </citation>
    <scope>NUCLEOTIDE SEQUENCE [LARGE SCALE GENOMIC DNA]</scope>
    <source>
        <strain evidence="11 12">DSM 5718</strain>
    </source>
</reference>
<keyword evidence="12" id="KW-1185">Reference proteome</keyword>
<evidence type="ECO:0000256" key="1">
    <source>
        <dbReference type="ARBA" id="ARBA00004883"/>
    </source>
</evidence>
<dbReference type="PANTHER" id="PTHR43238">
    <property type="entry name" value="GDP-L-FUCOSE SYNTHASE"/>
    <property type="match status" value="1"/>
</dbReference>
<dbReference type="PANTHER" id="PTHR43238:SF1">
    <property type="entry name" value="GDP-L-FUCOSE SYNTHASE"/>
    <property type="match status" value="1"/>
</dbReference>
<evidence type="ECO:0000256" key="2">
    <source>
        <dbReference type="ARBA" id="ARBA00005959"/>
    </source>
</evidence>
<keyword evidence="6 9" id="KW-0413">Isomerase</keyword>
<keyword evidence="4 9" id="KW-0521">NADP</keyword>
<dbReference type="AlphaFoldDB" id="A0A846MSP7"/>
<dbReference type="UniPathway" id="UPA00128">
    <property type="reaction ID" value="UER00191"/>
</dbReference>
<comment type="pathway">
    <text evidence="1 9">Nucleotide-sugar biosynthesis; GDP-L-fucose biosynthesis via de novo pathway; GDP-L-fucose from GDP-alpha-D-mannose: step 2/2.</text>
</comment>
<feature type="binding site" evidence="9">
    <location>
        <position position="188"/>
    </location>
    <ligand>
        <name>substrate</name>
    </ligand>
</feature>
<dbReference type="GO" id="GO:0016853">
    <property type="term" value="F:isomerase activity"/>
    <property type="evidence" value="ECO:0007669"/>
    <property type="project" value="UniProtKB-KW"/>
</dbReference>
<evidence type="ECO:0000313" key="11">
    <source>
        <dbReference type="EMBL" id="NIK74654.1"/>
    </source>
</evidence>
<feature type="active site" description="Proton donor/acceptor" evidence="9">
    <location>
        <position position="137"/>
    </location>
</feature>
<comment type="catalytic activity">
    <reaction evidence="8 9">
        <text>GDP-beta-L-fucose + NADP(+) = GDP-4-dehydro-alpha-D-rhamnose + NADPH + H(+)</text>
        <dbReference type="Rhea" id="RHEA:18885"/>
        <dbReference type="ChEBI" id="CHEBI:15378"/>
        <dbReference type="ChEBI" id="CHEBI:57273"/>
        <dbReference type="ChEBI" id="CHEBI:57783"/>
        <dbReference type="ChEBI" id="CHEBI:57964"/>
        <dbReference type="ChEBI" id="CHEBI:58349"/>
        <dbReference type="EC" id="1.1.1.271"/>
    </reaction>
</comment>
<feature type="binding site" evidence="9">
    <location>
        <begin position="164"/>
        <end position="167"/>
    </location>
    <ligand>
        <name>NADP(+)</name>
        <dbReference type="ChEBI" id="CHEBI:58349"/>
    </ligand>
</feature>
<feature type="binding site" evidence="9">
    <location>
        <position position="270"/>
    </location>
    <ligand>
        <name>substrate</name>
    </ligand>
</feature>
<proteinExistence type="inferred from homology"/>
<dbReference type="Gene3D" id="3.40.50.720">
    <property type="entry name" value="NAD(P)-binding Rossmann-like Domain"/>
    <property type="match status" value="1"/>
</dbReference>
<feature type="site" description="Important for catalytic activity" evidence="9">
    <location>
        <position position="108"/>
    </location>
</feature>
<dbReference type="FunFam" id="3.40.50.720:FF:000101">
    <property type="entry name" value="GDP-L-fucose synthase"/>
    <property type="match status" value="1"/>
</dbReference>
<feature type="binding site" evidence="9">
    <location>
        <begin position="106"/>
        <end position="109"/>
    </location>
    <ligand>
        <name>NADP(+)</name>
        <dbReference type="ChEBI" id="CHEBI:58349"/>
    </ligand>
</feature>
<dbReference type="RefSeq" id="WP_166920628.1">
    <property type="nucleotide sequence ID" value="NZ_JAASRN010000004.1"/>
</dbReference>
<feature type="binding site" evidence="9">
    <location>
        <position position="210"/>
    </location>
    <ligand>
        <name>substrate</name>
    </ligand>
</feature>
<dbReference type="EMBL" id="JAASRN010000004">
    <property type="protein sequence ID" value="NIK74654.1"/>
    <property type="molecule type" value="Genomic_DNA"/>
</dbReference>
<comment type="function">
    <text evidence="9">Catalyzes the two-step NADP-dependent conversion of GDP-4-dehydro-6-deoxy-D-mannose to GDP-fucose, involving an epimerase and a reductase reaction.</text>
</comment>
<dbReference type="GO" id="GO:0070401">
    <property type="term" value="F:NADP+ binding"/>
    <property type="evidence" value="ECO:0007669"/>
    <property type="project" value="UniProtKB-UniRule"/>
</dbReference>
<comment type="caution">
    <text evidence="11">The sequence shown here is derived from an EMBL/GenBank/DDBJ whole genome shotgun (WGS) entry which is preliminary data.</text>
</comment>
<dbReference type="InterPro" id="IPR036291">
    <property type="entry name" value="NAD(P)-bd_dom_sf"/>
</dbReference>
<evidence type="ECO:0000256" key="4">
    <source>
        <dbReference type="ARBA" id="ARBA00022857"/>
    </source>
</evidence>
<dbReference type="Pfam" id="PF01370">
    <property type="entry name" value="Epimerase"/>
    <property type="match status" value="1"/>
</dbReference>
<feature type="site" description="Important for catalytic activity" evidence="9">
    <location>
        <position position="110"/>
    </location>
</feature>
<evidence type="ECO:0000256" key="3">
    <source>
        <dbReference type="ARBA" id="ARBA00012371"/>
    </source>
</evidence>
<protein>
    <recommendedName>
        <fullName evidence="3 9">GDP-L-fucose synthase</fullName>
        <ecNumber evidence="3 9">1.1.1.271</ecNumber>
    </recommendedName>
    <alternativeName>
        <fullName evidence="9">GDP-4-keto-6-deoxy-D-mannose-3,5-epimerase-4-reductase</fullName>
    </alternativeName>
</protein>
<dbReference type="GO" id="GO:0050577">
    <property type="term" value="F:GDP-L-fucose synthase activity"/>
    <property type="evidence" value="ECO:0007669"/>
    <property type="project" value="UniProtKB-UniRule"/>
</dbReference>
<dbReference type="EC" id="1.1.1.271" evidence="3 9"/>
<gene>
    <name evidence="9" type="primary">fcl</name>
    <name evidence="11" type="ORF">FHS56_002183</name>
</gene>
<feature type="domain" description="NAD-dependent epimerase/dehydratase" evidence="10">
    <location>
        <begin position="7"/>
        <end position="238"/>
    </location>
</feature>
<sequence length="310" mass="34890">MDKQAKIYVAGHLGMVGSAIVRRLQAEGYTNLVLRSSKELDLREQAAVRRFFEQERPEYVFLAAAKVGGILANNTYRAEFIYDNLMIQSNVIHEAYRTGVQKLLFLGSSCIYPKFAPQPIKEEYLLTGALEPTNEPYAVAKIAGIKLCQAYRDQYGCNFIAAMPTNLYGPGDNFDLQTSHVMPALIRKFLEAKAKGSPSVSVWGTGSPRREFLYVDDLAEACLFLMRHYNEKEIINIGTGEDVSIKELAAMIKDLTSYEGLVEWDTSKPDGTPRKLLDVSRIHALGWKHKTSLKDGIKKTMEYYLKEQVA</sequence>
<dbReference type="Gene3D" id="3.90.25.10">
    <property type="entry name" value="UDP-galactose 4-epimerase, domain 1"/>
    <property type="match status" value="1"/>
</dbReference>
<evidence type="ECO:0000259" key="10">
    <source>
        <dbReference type="Pfam" id="PF01370"/>
    </source>
</evidence>
<accession>A0A846MSP7</accession>